<dbReference type="PRINTS" id="PR00111">
    <property type="entry name" value="ABHYDROLASE"/>
</dbReference>
<sequence>MVRANGVDLCVEQFGDPAHPTILLVHGASASMLWWPRELCERLAAGRRHVIRFDNRDTGRSTTFPVGRPGYSLADLADDAIGILDALGVERAHLIGRSMAGGIVTLAALLHPDRVDSLTLVSTTTGGAGLPGMAREFIEYTSTRRPNPSDPADVVDFIIGLMRVYAGESPYFDEAAEAAVRAIAEQDLTRTADIAACLTNHFAIDLSVPDRAAGRTVDVPVLILHGDLDPVFPPAHALATQQHYPGSQLVILPRTGHDLPPQTWDVAVPAILNHTSGGWEAEAERIFTAASAAGDSAGWFETLYNAGAEGSVELPWSRREAHALLVQWATQNNVSGAGRTALVVGCGLGADAEFVAELGFDTTAFDASATAVRIAEQRFPGTKVHYQHADLFEPPADWSQSFDLVVEIFTVQALPRSLRDRAISAISDFVAPDGTLFVVYAIEDNDDSDSDTDTPTTDTPPWPLTRAEVESFADGDLTLVTLEKAEFPGRPGEHRWRGEFRRLPADLPL</sequence>
<dbReference type="CDD" id="cd02440">
    <property type="entry name" value="AdoMet_MTases"/>
    <property type="match status" value="1"/>
</dbReference>
<dbReference type="InterPro" id="IPR029058">
    <property type="entry name" value="AB_hydrolase_fold"/>
</dbReference>
<dbReference type="InterPro" id="IPR041698">
    <property type="entry name" value="Methyltransf_25"/>
</dbReference>
<dbReference type="Gene3D" id="3.40.50.1820">
    <property type="entry name" value="alpha/beta hydrolase"/>
    <property type="match status" value="1"/>
</dbReference>
<dbReference type="InterPro" id="IPR050471">
    <property type="entry name" value="AB_hydrolase"/>
</dbReference>
<dbReference type="Gene3D" id="3.40.50.150">
    <property type="entry name" value="Vaccinia Virus protein VP39"/>
    <property type="match status" value="1"/>
</dbReference>
<dbReference type="SUPFAM" id="SSF53335">
    <property type="entry name" value="S-adenosyl-L-methionine-dependent methyltransferases"/>
    <property type="match status" value="1"/>
</dbReference>
<feature type="domain" description="AB hydrolase-1" evidence="1">
    <location>
        <begin position="20"/>
        <end position="258"/>
    </location>
</feature>
<proteinExistence type="predicted"/>
<evidence type="ECO:0008006" key="5">
    <source>
        <dbReference type="Google" id="ProtNLM"/>
    </source>
</evidence>
<gene>
    <name evidence="3" type="ORF">GCM10009839_68510</name>
</gene>
<evidence type="ECO:0000313" key="3">
    <source>
        <dbReference type="EMBL" id="GAA2051690.1"/>
    </source>
</evidence>
<dbReference type="PANTHER" id="PTHR43433">
    <property type="entry name" value="HYDROLASE, ALPHA/BETA FOLD FAMILY PROTEIN"/>
    <property type="match status" value="1"/>
</dbReference>
<dbReference type="InterPro" id="IPR029063">
    <property type="entry name" value="SAM-dependent_MTases_sf"/>
</dbReference>
<dbReference type="SUPFAM" id="SSF53474">
    <property type="entry name" value="alpha/beta-Hydrolases"/>
    <property type="match status" value="1"/>
</dbReference>
<protein>
    <recommendedName>
        <fullName evidence="5">Pimeloyl-ACP methyl ester carboxylesterase</fullName>
    </recommendedName>
</protein>
<keyword evidence="4" id="KW-1185">Reference proteome</keyword>
<evidence type="ECO:0000313" key="4">
    <source>
        <dbReference type="Proteomes" id="UP001500751"/>
    </source>
</evidence>
<feature type="domain" description="Methyltransferase" evidence="2">
    <location>
        <begin position="342"/>
        <end position="434"/>
    </location>
</feature>
<dbReference type="PANTHER" id="PTHR43433:SF5">
    <property type="entry name" value="AB HYDROLASE-1 DOMAIN-CONTAINING PROTEIN"/>
    <property type="match status" value="1"/>
</dbReference>
<accession>A0ABN2V5K1</accession>
<comment type="caution">
    <text evidence="3">The sequence shown here is derived from an EMBL/GenBank/DDBJ whole genome shotgun (WGS) entry which is preliminary data.</text>
</comment>
<dbReference type="InterPro" id="IPR000073">
    <property type="entry name" value="AB_hydrolase_1"/>
</dbReference>
<dbReference type="Proteomes" id="UP001500751">
    <property type="component" value="Unassembled WGS sequence"/>
</dbReference>
<evidence type="ECO:0000259" key="1">
    <source>
        <dbReference type="Pfam" id="PF00561"/>
    </source>
</evidence>
<dbReference type="EMBL" id="BAAAQN010000052">
    <property type="protein sequence ID" value="GAA2051690.1"/>
    <property type="molecule type" value="Genomic_DNA"/>
</dbReference>
<dbReference type="Pfam" id="PF13649">
    <property type="entry name" value="Methyltransf_25"/>
    <property type="match status" value="1"/>
</dbReference>
<organism evidence="3 4">
    <name type="scientific">Catenulispora yoronensis</name>
    <dbReference type="NCBI Taxonomy" id="450799"/>
    <lineage>
        <taxon>Bacteria</taxon>
        <taxon>Bacillati</taxon>
        <taxon>Actinomycetota</taxon>
        <taxon>Actinomycetes</taxon>
        <taxon>Catenulisporales</taxon>
        <taxon>Catenulisporaceae</taxon>
        <taxon>Catenulispora</taxon>
    </lineage>
</organism>
<reference evidence="3 4" key="1">
    <citation type="journal article" date="2019" name="Int. J. Syst. Evol. Microbiol.">
        <title>The Global Catalogue of Microorganisms (GCM) 10K type strain sequencing project: providing services to taxonomists for standard genome sequencing and annotation.</title>
        <authorList>
            <consortium name="The Broad Institute Genomics Platform"/>
            <consortium name="The Broad Institute Genome Sequencing Center for Infectious Disease"/>
            <person name="Wu L."/>
            <person name="Ma J."/>
        </authorList>
    </citation>
    <scope>NUCLEOTIDE SEQUENCE [LARGE SCALE GENOMIC DNA]</scope>
    <source>
        <strain evidence="3 4">JCM 16014</strain>
    </source>
</reference>
<name>A0ABN2V5K1_9ACTN</name>
<evidence type="ECO:0000259" key="2">
    <source>
        <dbReference type="Pfam" id="PF13649"/>
    </source>
</evidence>
<dbReference type="Pfam" id="PF00561">
    <property type="entry name" value="Abhydrolase_1"/>
    <property type="match status" value="1"/>
</dbReference>